<dbReference type="Proteomes" id="UP000257109">
    <property type="component" value="Unassembled WGS sequence"/>
</dbReference>
<comment type="caution">
    <text evidence="1">The sequence shown here is derived from an EMBL/GenBank/DDBJ whole genome shotgun (WGS) entry which is preliminary data.</text>
</comment>
<evidence type="ECO:0000313" key="2">
    <source>
        <dbReference type="Proteomes" id="UP000257109"/>
    </source>
</evidence>
<keyword evidence="2" id="KW-1185">Reference proteome</keyword>
<proteinExistence type="predicted"/>
<dbReference type="AlphaFoldDB" id="A0A371HB46"/>
<gene>
    <name evidence="1" type="ORF">CR513_16909</name>
</gene>
<accession>A0A371HB46</accession>
<dbReference type="OrthoDB" id="1193675at2759"/>
<evidence type="ECO:0000313" key="1">
    <source>
        <dbReference type="EMBL" id="RDX99966.1"/>
    </source>
</evidence>
<dbReference type="EMBL" id="QJKJ01003101">
    <property type="protein sequence ID" value="RDX99966.1"/>
    <property type="molecule type" value="Genomic_DNA"/>
</dbReference>
<sequence length="101" mass="11180">MVAGSKLTKHGSEYFSDASLYLFVIGALQFVTINRPEISFVVNKVCQFMSSLFYSHWITQMMIDPPQELLSFLAPTLSLSSPANKLLLPGLALSRIILTAI</sequence>
<feature type="non-terminal residue" evidence="1">
    <location>
        <position position="101"/>
    </location>
</feature>
<feature type="non-terminal residue" evidence="1">
    <location>
        <position position="1"/>
    </location>
</feature>
<reference evidence="1" key="1">
    <citation type="submission" date="2018-05" db="EMBL/GenBank/DDBJ databases">
        <title>Draft genome of Mucuna pruriens seed.</title>
        <authorList>
            <person name="Nnadi N.E."/>
            <person name="Vos R."/>
            <person name="Hasami M.H."/>
            <person name="Devisetty U.K."/>
            <person name="Aguiy J.C."/>
        </authorList>
    </citation>
    <scope>NUCLEOTIDE SEQUENCE [LARGE SCALE GENOMIC DNA]</scope>
    <source>
        <strain evidence="1">JCA_2017</strain>
    </source>
</reference>
<name>A0A371HB46_MUCPR</name>
<protein>
    <submittedName>
        <fullName evidence="1">Uncharacterized protein</fullName>
    </submittedName>
</protein>
<organism evidence="1 2">
    <name type="scientific">Mucuna pruriens</name>
    <name type="common">Velvet bean</name>
    <name type="synonym">Dolichos pruriens</name>
    <dbReference type="NCBI Taxonomy" id="157652"/>
    <lineage>
        <taxon>Eukaryota</taxon>
        <taxon>Viridiplantae</taxon>
        <taxon>Streptophyta</taxon>
        <taxon>Embryophyta</taxon>
        <taxon>Tracheophyta</taxon>
        <taxon>Spermatophyta</taxon>
        <taxon>Magnoliopsida</taxon>
        <taxon>eudicotyledons</taxon>
        <taxon>Gunneridae</taxon>
        <taxon>Pentapetalae</taxon>
        <taxon>rosids</taxon>
        <taxon>fabids</taxon>
        <taxon>Fabales</taxon>
        <taxon>Fabaceae</taxon>
        <taxon>Papilionoideae</taxon>
        <taxon>50 kb inversion clade</taxon>
        <taxon>NPAAA clade</taxon>
        <taxon>indigoferoid/millettioid clade</taxon>
        <taxon>Phaseoleae</taxon>
        <taxon>Mucuna</taxon>
    </lineage>
</organism>